<name>X0XEM9_9ZZZZ</name>
<proteinExistence type="predicted"/>
<evidence type="ECO:0000313" key="1">
    <source>
        <dbReference type="EMBL" id="GAG35103.1"/>
    </source>
</evidence>
<protein>
    <submittedName>
        <fullName evidence="1">Uncharacterized protein</fullName>
    </submittedName>
</protein>
<dbReference type="EMBL" id="BARS01043017">
    <property type="protein sequence ID" value="GAG35103.1"/>
    <property type="molecule type" value="Genomic_DNA"/>
</dbReference>
<dbReference type="AlphaFoldDB" id="X0XEM9"/>
<comment type="caution">
    <text evidence="1">The sequence shown here is derived from an EMBL/GenBank/DDBJ whole genome shotgun (WGS) entry which is preliminary data.</text>
</comment>
<organism evidence="1">
    <name type="scientific">marine sediment metagenome</name>
    <dbReference type="NCBI Taxonomy" id="412755"/>
    <lineage>
        <taxon>unclassified sequences</taxon>
        <taxon>metagenomes</taxon>
        <taxon>ecological metagenomes</taxon>
    </lineage>
</organism>
<reference evidence="1" key="1">
    <citation type="journal article" date="2014" name="Front. Microbiol.">
        <title>High frequency of phylogenetically diverse reductive dehalogenase-homologous genes in deep subseafloor sedimentary metagenomes.</title>
        <authorList>
            <person name="Kawai M."/>
            <person name="Futagami T."/>
            <person name="Toyoda A."/>
            <person name="Takaki Y."/>
            <person name="Nishi S."/>
            <person name="Hori S."/>
            <person name="Arai W."/>
            <person name="Tsubouchi T."/>
            <person name="Morono Y."/>
            <person name="Uchiyama I."/>
            <person name="Ito T."/>
            <person name="Fujiyama A."/>
            <person name="Inagaki F."/>
            <person name="Takami H."/>
        </authorList>
    </citation>
    <scope>NUCLEOTIDE SEQUENCE</scope>
    <source>
        <strain evidence="1">Expedition CK06-06</strain>
    </source>
</reference>
<accession>X0XEM9</accession>
<gene>
    <name evidence="1" type="ORF">S01H1_65183</name>
</gene>
<sequence>MVSKIEKKDHIAMQGSDLDVKNLMSSELKSPGMINLADGEIKTLCDDNLIMLKKVHAILVNCNNLSKKQKIEFCENERFQMKLYLKKLMNKIDKS</sequence>